<evidence type="ECO:0000313" key="1">
    <source>
        <dbReference type="EMBL" id="GAA0897441.1"/>
    </source>
</evidence>
<proteinExistence type="predicted"/>
<dbReference type="Proteomes" id="UP001499967">
    <property type="component" value="Unassembled WGS sequence"/>
</dbReference>
<sequence>MVHSRRSAGIAATALVMVIIAGGCARGQDETAGCSELLAATAPSAPDQQDERTAVCAAFGAYREALEDRDAPAALALVPDSTIAYNEWLAGVAGTGGPEEIGTLSMFDRISIAALRIQFPTAELAAMDGRQLFSAGVETPRLSSTAPPSDDALGAVRIEGDRAYIQIVADGTPTPFDFELVHVDGAWLVDVVALQRFVNSVLEDGARRSGIPEDKLIFDAVEKATGKRVDESIFARP</sequence>
<keyword evidence="2" id="KW-1185">Reference proteome</keyword>
<accession>A0ABP3YQC5</accession>
<name>A0ABP3YQC5_9PSEU</name>
<dbReference type="EMBL" id="BAAAHP010000181">
    <property type="protein sequence ID" value="GAA0897441.1"/>
    <property type="molecule type" value="Genomic_DNA"/>
</dbReference>
<protein>
    <recommendedName>
        <fullName evidence="3">Mce-associated membrane protein</fullName>
    </recommendedName>
</protein>
<evidence type="ECO:0008006" key="3">
    <source>
        <dbReference type="Google" id="ProtNLM"/>
    </source>
</evidence>
<dbReference type="PROSITE" id="PS51257">
    <property type="entry name" value="PROKAR_LIPOPROTEIN"/>
    <property type="match status" value="1"/>
</dbReference>
<evidence type="ECO:0000313" key="2">
    <source>
        <dbReference type="Proteomes" id="UP001499967"/>
    </source>
</evidence>
<comment type="caution">
    <text evidence="1">The sequence shown here is derived from an EMBL/GenBank/DDBJ whole genome shotgun (WGS) entry which is preliminary data.</text>
</comment>
<dbReference type="RefSeq" id="WP_343944819.1">
    <property type="nucleotide sequence ID" value="NZ_BAAAHP010000181.1"/>
</dbReference>
<reference evidence="2" key="1">
    <citation type="journal article" date="2019" name="Int. J. Syst. Evol. Microbiol.">
        <title>The Global Catalogue of Microorganisms (GCM) 10K type strain sequencing project: providing services to taxonomists for standard genome sequencing and annotation.</title>
        <authorList>
            <consortium name="The Broad Institute Genomics Platform"/>
            <consortium name="The Broad Institute Genome Sequencing Center for Infectious Disease"/>
            <person name="Wu L."/>
            <person name="Ma J."/>
        </authorList>
    </citation>
    <scope>NUCLEOTIDE SEQUENCE [LARGE SCALE GENOMIC DNA]</scope>
    <source>
        <strain evidence="2">JCM 11117</strain>
    </source>
</reference>
<organism evidence="1 2">
    <name type="scientific">Pseudonocardia zijingensis</name>
    <dbReference type="NCBI Taxonomy" id="153376"/>
    <lineage>
        <taxon>Bacteria</taxon>
        <taxon>Bacillati</taxon>
        <taxon>Actinomycetota</taxon>
        <taxon>Actinomycetes</taxon>
        <taxon>Pseudonocardiales</taxon>
        <taxon>Pseudonocardiaceae</taxon>
        <taxon>Pseudonocardia</taxon>
    </lineage>
</organism>
<gene>
    <name evidence="1" type="ORF">GCM10009559_58110</name>
</gene>